<evidence type="ECO:0008006" key="3">
    <source>
        <dbReference type="Google" id="ProtNLM"/>
    </source>
</evidence>
<evidence type="ECO:0000313" key="2">
    <source>
        <dbReference type="EMBL" id="JAI06663.1"/>
    </source>
</evidence>
<dbReference type="AlphaFoldDB" id="A0A0E9XV92"/>
<evidence type="ECO:0000256" key="1">
    <source>
        <dbReference type="SAM" id="SignalP"/>
    </source>
</evidence>
<proteinExistence type="predicted"/>
<organism evidence="2">
    <name type="scientific">Anguilla anguilla</name>
    <name type="common">European freshwater eel</name>
    <name type="synonym">Muraena anguilla</name>
    <dbReference type="NCBI Taxonomy" id="7936"/>
    <lineage>
        <taxon>Eukaryota</taxon>
        <taxon>Metazoa</taxon>
        <taxon>Chordata</taxon>
        <taxon>Craniata</taxon>
        <taxon>Vertebrata</taxon>
        <taxon>Euteleostomi</taxon>
        <taxon>Actinopterygii</taxon>
        <taxon>Neopterygii</taxon>
        <taxon>Teleostei</taxon>
        <taxon>Anguilliformes</taxon>
        <taxon>Anguillidae</taxon>
        <taxon>Anguilla</taxon>
    </lineage>
</organism>
<sequence>MHGRGGFALRLLLQLLHQVIGPLIEDVCQPTQVRVTECRVHYPTLSVPMVMIWICNQASS</sequence>
<reference evidence="2" key="2">
    <citation type="journal article" date="2015" name="Fish Shellfish Immunol.">
        <title>Early steps in the European eel (Anguilla anguilla)-Vibrio vulnificus interaction in the gills: Role of the RtxA13 toxin.</title>
        <authorList>
            <person name="Callol A."/>
            <person name="Pajuelo D."/>
            <person name="Ebbesson L."/>
            <person name="Teles M."/>
            <person name="MacKenzie S."/>
            <person name="Amaro C."/>
        </authorList>
    </citation>
    <scope>NUCLEOTIDE SEQUENCE</scope>
</reference>
<accession>A0A0E9XV92</accession>
<feature type="chain" id="PRO_5002435229" description="Secreted protein" evidence="1">
    <location>
        <begin position="22"/>
        <end position="60"/>
    </location>
</feature>
<feature type="signal peptide" evidence="1">
    <location>
        <begin position="1"/>
        <end position="21"/>
    </location>
</feature>
<name>A0A0E9XV92_ANGAN</name>
<keyword evidence="1" id="KW-0732">Signal</keyword>
<protein>
    <recommendedName>
        <fullName evidence="3">Secreted protein</fullName>
    </recommendedName>
</protein>
<dbReference type="EMBL" id="GBXM01001915">
    <property type="protein sequence ID" value="JAI06663.1"/>
    <property type="molecule type" value="Transcribed_RNA"/>
</dbReference>
<reference evidence="2" key="1">
    <citation type="submission" date="2014-11" db="EMBL/GenBank/DDBJ databases">
        <authorList>
            <person name="Amaro Gonzalez C."/>
        </authorList>
    </citation>
    <scope>NUCLEOTIDE SEQUENCE</scope>
</reference>